<dbReference type="AlphaFoldDB" id="A0A0U1NKW3"/>
<dbReference type="RefSeq" id="WP_048598741.1">
    <property type="nucleotide sequence ID" value="NZ_CBFHGK010000002.1"/>
</dbReference>
<dbReference type="Proteomes" id="UP000048949">
    <property type="component" value="Unassembled WGS sequence"/>
</dbReference>
<dbReference type="Gene3D" id="3.40.33.10">
    <property type="entry name" value="CAP"/>
    <property type="match status" value="1"/>
</dbReference>
<feature type="domain" description="SCP" evidence="2">
    <location>
        <begin position="56"/>
        <end position="211"/>
    </location>
</feature>
<dbReference type="SUPFAM" id="SSF55797">
    <property type="entry name" value="PR-1-like"/>
    <property type="match status" value="1"/>
</dbReference>
<dbReference type="CDD" id="cd05379">
    <property type="entry name" value="CAP_bacterial"/>
    <property type="match status" value="1"/>
</dbReference>
<sequence length="213" mass="23125">MKYFLQKTVWFLWVLGVAVSLTGYAQACSTPALTGAHNAMVPAKSPNSALFDSAVLHYVNKVRCSKGLPPLTSASGLVDVAEVHSKWMAKSQQLNHKSRVSGMNTFKKRLKASGVGSRAGSENIGVTHRYQLETAGVFLTRDLSACRFEAKGRTISAHSYKSLANHIVNMWMASSGHRKNILARKSKLTGASLAFDGKSPNCGRYFITQNFAG</sequence>
<dbReference type="OrthoDB" id="419320at2"/>
<dbReference type="STRING" id="282199.GCA_001049735_01405"/>
<dbReference type="PANTHER" id="PTHR31157">
    <property type="entry name" value="SCP DOMAIN-CONTAINING PROTEIN"/>
    <property type="match status" value="1"/>
</dbReference>
<evidence type="ECO:0000256" key="1">
    <source>
        <dbReference type="SAM" id="SignalP"/>
    </source>
</evidence>
<dbReference type="InterPro" id="IPR014044">
    <property type="entry name" value="CAP_dom"/>
</dbReference>
<evidence type="ECO:0000313" key="4">
    <source>
        <dbReference type="Proteomes" id="UP000048949"/>
    </source>
</evidence>
<accession>A0A0U1NKW3</accession>
<proteinExistence type="predicted"/>
<keyword evidence="1" id="KW-0732">Signal</keyword>
<keyword evidence="4" id="KW-1185">Reference proteome</keyword>
<reference evidence="3 4" key="1">
    <citation type="submission" date="2015-04" db="EMBL/GenBank/DDBJ databases">
        <authorList>
            <person name="Syromyatnikov M.Y."/>
            <person name="Popov V.N."/>
        </authorList>
    </citation>
    <scope>NUCLEOTIDE SEQUENCE [LARGE SCALE GENOMIC DNA]</scope>
    <source>
        <strain evidence="3 4">CECT 5292</strain>
    </source>
</reference>
<organism evidence="3 4">
    <name type="scientific">Nereida ignava</name>
    <dbReference type="NCBI Taxonomy" id="282199"/>
    <lineage>
        <taxon>Bacteria</taxon>
        <taxon>Pseudomonadati</taxon>
        <taxon>Pseudomonadota</taxon>
        <taxon>Alphaproteobacteria</taxon>
        <taxon>Rhodobacterales</taxon>
        <taxon>Roseobacteraceae</taxon>
        <taxon>Nereida</taxon>
    </lineage>
</organism>
<evidence type="ECO:0000259" key="2">
    <source>
        <dbReference type="Pfam" id="PF00188"/>
    </source>
</evidence>
<dbReference type="Pfam" id="PF00188">
    <property type="entry name" value="CAP"/>
    <property type="match status" value="1"/>
</dbReference>
<name>A0A0U1NKW3_9RHOB</name>
<dbReference type="PANTHER" id="PTHR31157:SF1">
    <property type="entry name" value="SCP DOMAIN-CONTAINING PROTEIN"/>
    <property type="match status" value="1"/>
</dbReference>
<feature type="chain" id="PRO_5006712135" evidence="1">
    <location>
        <begin position="28"/>
        <end position="213"/>
    </location>
</feature>
<feature type="signal peptide" evidence="1">
    <location>
        <begin position="1"/>
        <end position="27"/>
    </location>
</feature>
<protein>
    <submittedName>
        <fullName evidence="3">Cysteine-rich secretory protein family protein</fullName>
    </submittedName>
</protein>
<gene>
    <name evidence="3" type="ORF">NIG5292_01406</name>
</gene>
<dbReference type="EMBL" id="CVQV01000005">
    <property type="protein sequence ID" value="CRK75362.1"/>
    <property type="molecule type" value="Genomic_DNA"/>
</dbReference>
<dbReference type="InterPro" id="IPR035940">
    <property type="entry name" value="CAP_sf"/>
</dbReference>
<evidence type="ECO:0000313" key="3">
    <source>
        <dbReference type="EMBL" id="CRK75362.1"/>
    </source>
</evidence>